<keyword evidence="1" id="KW-0472">Membrane</keyword>
<dbReference type="Proteomes" id="UP000239485">
    <property type="component" value="Unassembled WGS sequence"/>
</dbReference>
<dbReference type="AlphaFoldDB" id="A0A2S6ID23"/>
<keyword evidence="1" id="KW-1133">Transmembrane helix</keyword>
<organism evidence="2 3">
    <name type="scientific">Kineococcus xinjiangensis</name>
    <dbReference type="NCBI Taxonomy" id="512762"/>
    <lineage>
        <taxon>Bacteria</taxon>
        <taxon>Bacillati</taxon>
        <taxon>Actinomycetota</taxon>
        <taxon>Actinomycetes</taxon>
        <taxon>Kineosporiales</taxon>
        <taxon>Kineosporiaceae</taxon>
        <taxon>Kineococcus</taxon>
    </lineage>
</organism>
<dbReference type="RefSeq" id="WP_104435297.1">
    <property type="nucleotide sequence ID" value="NZ_PTJD01000017.1"/>
</dbReference>
<accession>A0A2S6ID23</accession>
<evidence type="ECO:0000313" key="3">
    <source>
        <dbReference type="Proteomes" id="UP000239485"/>
    </source>
</evidence>
<name>A0A2S6ID23_9ACTN</name>
<protein>
    <submittedName>
        <fullName evidence="2">Uncharacterized protein</fullName>
    </submittedName>
</protein>
<feature type="transmembrane region" description="Helical" evidence="1">
    <location>
        <begin position="118"/>
        <end position="140"/>
    </location>
</feature>
<evidence type="ECO:0000313" key="2">
    <source>
        <dbReference type="EMBL" id="PPK92097.1"/>
    </source>
</evidence>
<dbReference type="EMBL" id="PTJD01000017">
    <property type="protein sequence ID" value="PPK92097.1"/>
    <property type="molecule type" value="Genomic_DNA"/>
</dbReference>
<keyword evidence="3" id="KW-1185">Reference proteome</keyword>
<feature type="transmembrane region" description="Helical" evidence="1">
    <location>
        <begin position="89"/>
        <end position="112"/>
    </location>
</feature>
<evidence type="ECO:0000256" key="1">
    <source>
        <dbReference type="SAM" id="Phobius"/>
    </source>
</evidence>
<reference evidence="2 3" key="1">
    <citation type="submission" date="2018-02" db="EMBL/GenBank/DDBJ databases">
        <title>Genomic Encyclopedia of Archaeal and Bacterial Type Strains, Phase II (KMG-II): from individual species to whole genera.</title>
        <authorList>
            <person name="Goeker M."/>
        </authorList>
    </citation>
    <scope>NUCLEOTIDE SEQUENCE [LARGE SCALE GENOMIC DNA]</scope>
    <source>
        <strain evidence="2 3">DSM 22857</strain>
    </source>
</reference>
<proteinExistence type="predicted"/>
<sequence length="147" mass="15032">MSTHTTSPVLSPPAAEPVVALDQRVRWALLGDGALATVLGLGGLLTGHLQAQWTGLPPELHLAASVGLLPYAVRALQTGRGRTARTGRLSTLLVINVVYAVTAAALLVNGWLEPTVLGTALLVSYIAVPGAVGACIAATLRRGTAAR</sequence>
<gene>
    <name evidence="2" type="ORF">CLV92_11762</name>
</gene>
<comment type="caution">
    <text evidence="2">The sequence shown here is derived from an EMBL/GenBank/DDBJ whole genome shotgun (WGS) entry which is preliminary data.</text>
</comment>
<keyword evidence="1" id="KW-0812">Transmembrane</keyword>